<dbReference type="Gene3D" id="3.40.50.300">
    <property type="entry name" value="P-loop containing nucleotide triphosphate hydrolases"/>
    <property type="match status" value="1"/>
</dbReference>
<evidence type="ECO:0000256" key="3">
    <source>
        <dbReference type="ARBA" id="ARBA00022840"/>
    </source>
</evidence>
<evidence type="ECO:0000313" key="7">
    <source>
        <dbReference type="Proteomes" id="UP000001660"/>
    </source>
</evidence>
<keyword evidence="7" id="KW-1185">Reference proteome</keyword>
<sequence>MATSSTPPFTASEQSLSSTPPTIDVRGIVRRHGAVTAVDQVSFHVRRGEFFSILGPSGAGKTSVLRMLAGFEDPDEGDLLIDGQSMLGVPPNRRPVNLVFQSYALFPHLTVFENVAFGLKMRRVSSALIDEQVRRALAMVKLIGKEARMPAQLSGGEQQRVALARALVNTPAVVLLDEPLAALDQQLRQAMQVELKSIQEQAGLTCVCVTHHQEEAMMMSDRIAVMHQGRMWQVGSPREVYERPCSLFVSRFLGVSNEVPGTIGAAIGEGRLFQPADNEQAPLTVRTESTEPAGRSATLSLRPEHIRMAQERPSTSDPVLSGEIEKVLFAGSDTKYLVRIGRDRFWETRMTSGTSLPAFAAGDPVFLHWSLADARLFFE</sequence>
<evidence type="ECO:0000256" key="4">
    <source>
        <dbReference type="SAM" id="MobiDB-lite"/>
    </source>
</evidence>
<keyword evidence="3 6" id="KW-0067">ATP-binding</keyword>
<dbReference type="GO" id="GO:0022857">
    <property type="term" value="F:transmembrane transporter activity"/>
    <property type="evidence" value="ECO:0007669"/>
    <property type="project" value="InterPro"/>
</dbReference>
<dbReference type="SUPFAM" id="SSF52540">
    <property type="entry name" value="P-loop containing nucleoside triphosphate hydrolases"/>
    <property type="match status" value="1"/>
</dbReference>
<feature type="compositionally biased region" description="Polar residues" evidence="4">
    <location>
        <begin position="1"/>
        <end position="21"/>
    </location>
</feature>
<dbReference type="Pfam" id="PF00005">
    <property type="entry name" value="ABC_tran"/>
    <property type="match status" value="1"/>
</dbReference>
<dbReference type="PANTHER" id="PTHR42781:SF4">
    <property type="entry name" value="SPERMIDINE_PUTRESCINE IMPORT ATP-BINDING PROTEIN POTA"/>
    <property type="match status" value="1"/>
</dbReference>
<dbReference type="OrthoDB" id="9802264at2"/>
<dbReference type="InterPro" id="IPR027417">
    <property type="entry name" value="P-loop_NTPase"/>
</dbReference>
<dbReference type="InterPro" id="IPR008995">
    <property type="entry name" value="Mo/tungstate-bd_C_term_dom"/>
</dbReference>
<organism evidence="6 7">
    <name type="scientific">Nitrospira defluvii</name>
    <dbReference type="NCBI Taxonomy" id="330214"/>
    <lineage>
        <taxon>Bacteria</taxon>
        <taxon>Pseudomonadati</taxon>
        <taxon>Nitrospirota</taxon>
        <taxon>Nitrospiria</taxon>
        <taxon>Nitrospirales</taxon>
        <taxon>Nitrospiraceae</taxon>
        <taxon>Nitrospira</taxon>
    </lineage>
</organism>
<gene>
    <name evidence="6" type="primary">potA</name>
    <name evidence="6" type="ORF">NIDE1798</name>
</gene>
<dbReference type="PROSITE" id="PS00211">
    <property type="entry name" value="ABC_TRANSPORTER_1"/>
    <property type="match status" value="1"/>
</dbReference>
<dbReference type="Gene3D" id="2.40.50.100">
    <property type="match status" value="1"/>
</dbReference>
<dbReference type="AlphaFoldDB" id="D8PE68"/>
<dbReference type="InterPro" id="IPR003593">
    <property type="entry name" value="AAA+_ATPase"/>
</dbReference>
<keyword evidence="6" id="KW-0378">Hydrolase</keyword>
<dbReference type="EMBL" id="FP929003">
    <property type="protein sequence ID" value="CBK41527.1"/>
    <property type="molecule type" value="Genomic_DNA"/>
</dbReference>
<evidence type="ECO:0000313" key="6">
    <source>
        <dbReference type="EMBL" id="CBK41527.1"/>
    </source>
</evidence>
<dbReference type="STRING" id="330214.NIDE1798"/>
<dbReference type="EC" id="3.6.3.31" evidence="6"/>
<proteinExistence type="predicted"/>
<protein>
    <submittedName>
        <fullName evidence="6">Polyamine ABC transporter, ATP-binding protein PotA</fullName>
        <ecNumber evidence="6">3.6.3.31</ecNumber>
    </submittedName>
</protein>
<dbReference type="SUPFAM" id="SSF50331">
    <property type="entry name" value="MOP-like"/>
    <property type="match status" value="1"/>
</dbReference>
<dbReference type="Pfam" id="PF08402">
    <property type="entry name" value="TOBE_2"/>
    <property type="match status" value="1"/>
</dbReference>
<evidence type="ECO:0000256" key="2">
    <source>
        <dbReference type="ARBA" id="ARBA00022741"/>
    </source>
</evidence>
<dbReference type="PANTHER" id="PTHR42781">
    <property type="entry name" value="SPERMIDINE/PUTRESCINE IMPORT ATP-BINDING PROTEIN POTA"/>
    <property type="match status" value="1"/>
</dbReference>
<name>D8PE68_9BACT</name>
<evidence type="ECO:0000259" key="5">
    <source>
        <dbReference type="PROSITE" id="PS50893"/>
    </source>
</evidence>
<dbReference type="KEGG" id="nde:NIDE1798"/>
<dbReference type="GO" id="GO:0005524">
    <property type="term" value="F:ATP binding"/>
    <property type="evidence" value="ECO:0007669"/>
    <property type="project" value="UniProtKB-KW"/>
</dbReference>
<keyword evidence="1" id="KW-0813">Transport</keyword>
<reference evidence="6 7" key="1">
    <citation type="journal article" date="2010" name="Proc. Natl. Acad. Sci. U.S.A.">
        <title>A Nitrospira metagenome illuminates the physiology and evolution of globally important nitrite-oxidizing bacteria.</title>
        <authorList>
            <person name="Lucker S."/>
            <person name="Wagner M."/>
            <person name="Maixner F."/>
            <person name="Pelletier E."/>
            <person name="Koch H."/>
            <person name="Vacherie B."/>
            <person name="Rattei T."/>
            <person name="Sinninghe Damste J."/>
            <person name="Spieck E."/>
            <person name="Le Paslier D."/>
            <person name="Daims H."/>
        </authorList>
    </citation>
    <scope>NUCLEOTIDE SEQUENCE [LARGE SCALE GENOMIC DNA]</scope>
</reference>
<keyword evidence="2" id="KW-0547">Nucleotide-binding</keyword>
<dbReference type="Proteomes" id="UP000001660">
    <property type="component" value="Chromosome"/>
</dbReference>
<evidence type="ECO:0000256" key="1">
    <source>
        <dbReference type="ARBA" id="ARBA00022448"/>
    </source>
</evidence>
<dbReference type="GO" id="GO:0043190">
    <property type="term" value="C:ATP-binding cassette (ABC) transporter complex"/>
    <property type="evidence" value="ECO:0007669"/>
    <property type="project" value="InterPro"/>
</dbReference>
<dbReference type="GO" id="GO:0015847">
    <property type="term" value="P:putrescine transport"/>
    <property type="evidence" value="ECO:0007669"/>
    <property type="project" value="UniProtKB-ARBA"/>
</dbReference>
<dbReference type="PROSITE" id="PS50893">
    <property type="entry name" value="ABC_TRANSPORTER_2"/>
    <property type="match status" value="1"/>
</dbReference>
<feature type="domain" description="ABC transporter" evidence="5">
    <location>
        <begin position="23"/>
        <end position="253"/>
    </location>
</feature>
<dbReference type="InterPro" id="IPR017871">
    <property type="entry name" value="ABC_transporter-like_CS"/>
</dbReference>
<feature type="region of interest" description="Disordered" evidence="4">
    <location>
        <begin position="1"/>
        <end position="22"/>
    </location>
</feature>
<dbReference type="GO" id="GO:0016887">
    <property type="term" value="F:ATP hydrolysis activity"/>
    <property type="evidence" value="ECO:0007669"/>
    <property type="project" value="InterPro"/>
</dbReference>
<dbReference type="InterPro" id="IPR013611">
    <property type="entry name" value="Transp-assoc_OB_typ2"/>
</dbReference>
<dbReference type="FunFam" id="3.40.50.300:FF:000133">
    <property type="entry name" value="Spermidine/putrescine import ATP-binding protein PotA"/>
    <property type="match status" value="1"/>
</dbReference>
<dbReference type="InterPro" id="IPR050093">
    <property type="entry name" value="ABC_SmlMolc_Importer"/>
</dbReference>
<dbReference type="eggNOG" id="COG3842">
    <property type="taxonomic scope" value="Bacteria"/>
</dbReference>
<dbReference type="InterPro" id="IPR003439">
    <property type="entry name" value="ABC_transporter-like_ATP-bd"/>
</dbReference>
<dbReference type="SMART" id="SM00382">
    <property type="entry name" value="AAA"/>
    <property type="match status" value="1"/>
</dbReference>
<dbReference type="HOGENOM" id="CLU_000604_1_1_0"/>
<accession>D8PE68</accession>